<dbReference type="Proteomes" id="UP000596660">
    <property type="component" value="Unplaced"/>
</dbReference>
<feature type="transmembrane region" description="Helical" evidence="10">
    <location>
        <begin position="343"/>
        <end position="365"/>
    </location>
</feature>
<feature type="transmembrane region" description="Helical" evidence="10">
    <location>
        <begin position="511"/>
        <end position="534"/>
    </location>
</feature>
<dbReference type="InterPro" id="IPR030676">
    <property type="entry name" value="CitT-rel"/>
</dbReference>
<feature type="transmembrane region" description="Helical" evidence="10">
    <location>
        <begin position="211"/>
        <end position="228"/>
    </location>
</feature>
<sequence>MGLGASVLTKTLTFSAAFSAFGDPIPWLIALAFFFARGFIKTGLGNRIAYQFVKLFGSSSLGLGYSLVFSEALLAPAIPSVSARAGGIFLPLVKSLCVACGSNVGDGSERKLGAWLMLTCFQTSVISSSMFLTAMAANPLSANLTFNTIGQAIGWMDWAKAAFVPGLVSLIVVPLLLYVVYPPEIKTSPDAPRLAKEKLDKMGPMTKNESIMAVTLLLTVGLWVFGGALKIDAVTAAILGLSVLLITGVVTWKECLSESVAWDTLTWFAALIAMAGYLNNGAAHIGAMFTAFLSVASALGTPPFLAAIVLSFLSNLMGGLTHYGIGSAPVFYGANYVPLPQWWGFGLLCSIVNLIIWLGVGGIWWKAIGLWMVFKMDELGVEISQIALPAALALTADPIASLVDTAFIGQIGPIELAAVGVSIALFNQVSRIAIFPLVSVTTSFVAEEDAVAEVSSEQQELGSLESNNCTNESKELLPQSDSGKSVKAETSSFSVESSKPQRRSIPSASSALVIGAILGLLQAIFLISLAKPLLNYMGVKPDSTMLPPAQKYLTLRSLGAPAVLLSLAMQGIFRGFKDTKTPLYATVAGDVTNIILDPILIFVFRLGVSGAAIAHVISQYLISIILFWRLIQLVNLLPPSMKDLKFGRFLKNGFLLLMRVIAVTFCVTLAASMAARLGPTPMAAFQVCLQVWLATSLLADGLAVAGQLGFVLGLVLCFMLGFGLKFAARLFTKDVDVLNLITIGIPFVALTQPINALAFVFDGINFGASDFAYSAFSMVMVAVVSILCLLFLSSHYGFIGQMNIRRIIITRPLINVFTQTHTLHPFTTITTATATNPSLHQSQTPLLINSLTPVNSDHLLKVCTILFQQKDASESKLRMHLLRTQFSLNHEFFLQVCNKFPLSWRPVYRFYQYTLTCPEFTHTPVSFNKMLGVIGKSRNIDLFWELLCQVAEQKMANDKTFRIALKTLAAARELKKCVEYFHLMNSHEYGYSLDTLNKVVETLCKEKLVEEAKFIVVKLKDCIKPNQATYKHLICGFCDVGDVIEASKLWNLMMDEGIEADIDAVNTMIERFFKNNQFDQGLKLFQTMRVKRMEEVGLSTYSIVIKWMCKRGKLSQAYLVFEEMQKRGILADDATLASIIYGLVSKNQAQEAYLIVENTEKPDICMYHALIKGLLKLRKAGEATEVFRLMIRKGCEPIMHTYIMLLQGHLGKRGRKGNDPLVNFDSIFVGGLVKAGEVLEATNYTERTLKRGLQVPRFDYNKFLHYYSNEEGVYMFEEVGKKLREVGLFDLADIFLRYGEKMATRDRRRTRDAFE</sequence>
<feature type="repeat" description="PPR" evidence="9">
    <location>
        <begin position="1163"/>
        <end position="1197"/>
    </location>
</feature>
<feature type="transmembrane region" description="Helical" evidence="10">
    <location>
        <begin position="554"/>
        <end position="576"/>
    </location>
</feature>
<feature type="repeat" description="PPR" evidence="9">
    <location>
        <begin position="1097"/>
        <end position="1131"/>
    </location>
</feature>
<evidence type="ECO:0000256" key="10">
    <source>
        <dbReference type="RuleBase" id="RU004914"/>
    </source>
</evidence>
<dbReference type="PANTHER" id="PTHR42826">
    <property type="entry name" value="DICARBOXYLATE TRANSPORTER 2.1, CHLOROPLASTIC"/>
    <property type="match status" value="1"/>
</dbReference>
<keyword evidence="5" id="KW-0677">Repeat</keyword>
<evidence type="ECO:0000256" key="7">
    <source>
        <dbReference type="ARBA" id="ARBA00022989"/>
    </source>
</evidence>
<feature type="transmembrane region" description="Helical" evidence="10">
    <location>
        <begin position="48"/>
        <end position="69"/>
    </location>
</feature>
<proteinExistence type="inferred from homology"/>
<reference evidence="12" key="1">
    <citation type="journal article" date="2017" name="Nature">
        <title>The genome of Chenopodium quinoa.</title>
        <authorList>
            <person name="Jarvis D.E."/>
            <person name="Ho Y.S."/>
            <person name="Lightfoot D.J."/>
            <person name="Schmoeckel S.M."/>
            <person name="Li B."/>
            <person name="Borm T.J.A."/>
            <person name="Ohyanagi H."/>
            <person name="Mineta K."/>
            <person name="Michell C.T."/>
            <person name="Saber N."/>
            <person name="Kharbatia N.M."/>
            <person name="Rupper R.R."/>
            <person name="Sharp A.R."/>
            <person name="Dally N."/>
            <person name="Boughton B.A."/>
            <person name="Woo Y.H."/>
            <person name="Gao G."/>
            <person name="Schijlen E.G.W.M."/>
            <person name="Guo X."/>
            <person name="Momin A.A."/>
            <person name="Negrao S."/>
            <person name="Al-Babili S."/>
            <person name="Gehring C."/>
            <person name="Roessner U."/>
            <person name="Jung C."/>
            <person name="Murphy K."/>
            <person name="Arold S.T."/>
            <person name="Gojobori T."/>
            <person name="van der Linden C.G."/>
            <person name="van Loo E.N."/>
            <person name="Jellen E.N."/>
            <person name="Maughan P.J."/>
            <person name="Tester M."/>
        </authorList>
    </citation>
    <scope>NUCLEOTIDE SEQUENCE [LARGE SCALE GENOMIC DNA]</scope>
    <source>
        <strain evidence="12">cv. PI 614886</strain>
    </source>
</reference>
<evidence type="ECO:0000256" key="9">
    <source>
        <dbReference type="PROSITE-ProRule" id="PRU00708"/>
    </source>
</evidence>
<dbReference type="NCBIfam" id="TIGR00797">
    <property type="entry name" value="matE"/>
    <property type="match status" value="1"/>
</dbReference>
<dbReference type="InterPro" id="IPR002528">
    <property type="entry name" value="MATE_fam"/>
</dbReference>
<feature type="transmembrane region" description="Helical" evidence="10">
    <location>
        <begin position="158"/>
        <end position="181"/>
    </location>
</feature>
<keyword evidence="4 10" id="KW-0812">Transmembrane</keyword>
<feature type="transmembrane region" description="Helical" evidence="10">
    <location>
        <begin position="652"/>
        <end position="675"/>
    </location>
</feature>
<dbReference type="PROSITE" id="PS51375">
    <property type="entry name" value="PPR"/>
    <property type="match status" value="4"/>
</dbReference>
<dbReference type="InterPro" id="IPR001898">
    <property type="entry name" value="SLC13A/DASS"/>
</dbReference>
<feature type="transmembrane region" description="Helical" evidence="10">
    <location>
        <begin position="583"/>
        <end position="604"/>
    </location>
</feature>
<dbReference type="Gene3D" id="1.25.40.10">
    <property type="entry name" value="Tetratricopeptide repeat domain"/>
    <property type="match status" value="3"/>
</dbReference>
<evidence type="ECO:0000256" key="2">
    <source>
        <dbReference type="ARBA" id="ARBA00007349"/>
    </source>
</evidence>
<reference evidence="12" key="2">
    <citation type="submission" date="2021-03" db="UniProtKB">
        <authorList>
            <consortium name="EnsemblPlants"/>
        </authorList>
    </citation>
    <scope>IDENTIFICATION</scope>
</reference>
<dbReference type="InterPro" id="IPR011990">
    <property type="entry name" value="TPR-like_helical_dom_sf"/>
</dbReference>
<feature type="region of interest" description="Disordered" evidence="11">
    <location>
        <begin position="457"/>
        <end position="501"/>
    </location>
</feature>
<comment type="subcellular location">
    <subcellularLocation>
        <location evidence="1">Plastid</location>
        <location evidence="1">Chloroplast inner membrane</location>
        <topology evidence="1">Multi-pass membrane protein</topology>
    </subcellularLocation>
</comment>
<dbReference type="Pfam" id="PF01535">
    <property type="entry name" value="PPR"/>
    <property type="match status" value="1"/>
</dbReference>
<dbReference type="Pfam" id="PF12854">
    <property type="entry name" value="PPR_1"/>
    <property type="match status" value="1"/>
</dbReference>
<feature type="transmembrane region" description="Helical" evidence="10">
    <location>
        <begin position="736"/>
        <end position="759"/>
    </location>
</feature>
<feature type="transmembrane region" description="Helical" evidence="10">
    <location>
        <begin position="610"/>
        <end position="631"/>
    </location>
</feature>
<evidence type="ECO:0000313" key="12">
    <source>
        <dbReference type="EnsemblPlants" id="AUR62000117-RA:cds"/>
    </source>
</evidence>
<feature type="transmembrane region" description="Helical" evidence="10">
    <location>
        <begin position="12"/>
        <end position="36"/>
    </location>
</feature>
<feature type="transmembrane region" description="Helical" evidence="10">
    <location>
        <begin position="320"/>
        <end position="337"/>
    </location>
</feature>
<dbReference type="InterPro" id="IPR002885">
    <property type="entry name" value="PPR_rpt"/>
</dbReference>
<evidence type="ECO:0000256" key="3">
    <source>
        <dbReference type="ARBA" id="ARBA00010199"/>
    </source>
</evidence>
<dbReference type="Pfam" id="PF00939">
    <property type="entry name" value="Na_sulph_symp"/>
    <property type="match status" value="2"/>
</dbReference>
<evidence type="ECO:0000256" key="1">
    <source>
        <dbReference type="ARBA" id="ARBA00004478"/>
    </source>
</evidence>
<dbReference type="Pfam" id="PF01554">
    <property type="entry name" value="MatE"/>
    <property type="match status" value="1"/>
</dbReference>
<organism evidence="12 13">
    <name type="scientific">Chenopodium quinoa</name>
    <name type="common">Quinoa</name>
    <dbReference type="NCBI Taxonomy" id="63459"/>
    <lineage>
        <taxon>Eukaryota</taxon>
        <taxon>Viridiplantae</taxon>
        <taxon>Streptophyta</taxon>
        <taxon>Embryophyta</taxon>
        <taxon>Tracheophyta</taxon>
        <taxon>Spermatophyta</taxon>
        <taxon>Magnoliopsida</taxon>
        <taxon>eudicotyledons</taxon>
        <taxon>Gunneridae</taxon>
        <taxon>Pentapetalae</taxon>
        <taxon>Caryophyllales</taxon>
        <taxon>Chenopodiaceae</taxon>
        <taxon>Chenopodioideae</taxon>
        <taxon>Atripliceae</taxon>
        <taxon>Chenopodium</taxon>
    </lineage>
</organism>
<dbReference type="GO" id="GO:0009706">
    <property type="term" value="C:chloroplast inner membrane"/>
    <property type="evidence" value="ECO:0007669"/>
    <property type="project" value="UniProtKB-SubCell"/>
</dbReference>
<feature type="transmembrane region" description="Helical" evidence="10">
    <location>
        <begin position="259"/>
        <end position="278"/>
    </location>
</feature>
<keyword evidence="6" id="KW-0934">Plastid</keyword>
<dbReference type="GO" id="GO:0015297">
    <property type="term" value="F:antiporter activity"/>
    <property type="evidence" value="ECO:0007669"/>
    <property type="project" value="InterPro"/>
</dbReference>
<evidence type="ECO:0000256" key="5">
    <source>
        <dbReference type="ARBA" id="ARBA00022737"/>
    </source>
</evidence>
<comment type="similarity">
    <text evidence="2">Belongs to the SLC13A/DASS transporter (TC 2.A.47) family. DIT1 subfamily.</text>
</comment>
<name>A0A803KM61_CHEQI</name>
<feature type="compositionally biased region" description="Polar residues" evidence="11">
    <location>
        <begin position="479"/>
        <end position="501"/>
    </location>
</feature>
<feature type="transmembrane region" description="Helical" evidence="10">
    <location>
        <begin position="81"/>
        <end position="100"/>
    </location>
</feature>
<feature type="transmembrane region" description="Helical" evidence="10">
    <location>
        <begin position="702"/>
        <end position="724"/>
    </location>
</feature>
<feature type="repeat" description="PPR" evidence="9">
    <location>
        <begin position="1061"/>
        <end position="1095"/>
    </location>
</feature>
<dbReference type="Gramene" id="AUR62000117-RA">
    <property type="protein sequence ID" value="AUR62000117-RA:cds"/>
    <property type="gene ID" value="AUR62000117"/>
</dbReference>
<feature type="transmembrane region" description="Helical" evidence="10">
    <location>
        <begin position="112"/>
        <end position="138"/>
    </location>
</feature>
<evidence type="ECO:0000256" key="4">
    <source>
        <dbReference type="ARBA" id="ARBA00022692"/>
    </source>
</evidence>
<dbReference type="NCBIfam" id="TIGR00785">
    <property type="entry name" value="dass"/>
    <property type="match status" value="1"/>
</dbReference>
<protein>
    <recommendedName>
        <fullName evidence="10">Protein DETOXIFICATION</fullName>
    </recommendedName>
    <alternativeName>
        <fullName evidence="10">Multidrug and toxic compound extrusion protein</fullName>
    </alternativeName>
</protein>
<dbReference type="GO" id="GO:0042910">
    <property type="term" value="F:xenobiotic transmembrane transporter activity"/>
    <property type="evidence" value="ECO:0007669"/>
    <property type="project" value="InterPro"/>
</dbReference>
<feature type="compositionally biased region" description="Low complexity" evidence="11">
    <location>
        <begin position="457"/>
        <end position="466"/>
    </location>
</feature>
<keyword evidence="6" id="KW-1001">Plastid inner membrane</keyword>
<evidence type="ECO:0000256" key="6">
    <source>
        <dbReference type="ARBA" id="ARBA00022780"/>
    </source>
</evidence>
<dbReference type="Pfam" id="PF13041">
    <property type="entry name" value="PPR_2"/>
    <property type="match status" value="2"/>
</dbReference>
<dbReference type="EnsemblPlants" id="AUR62000117-RA">
    <property type="protein sequence ID" value="AUR62000117-RA:cds"/>
    <property type="gene ID" value="AUR62000117"/>
</dbReference>
<feature type="repeat" description="PPR" evidence="9">
    <location>
        <begin position="1026"/>
        <end position="1060"/>
    </location>
</feature>
<dbReference type="CDD" id="cd13136">
    <property type="entry name" value="MATE_DinF_like"/>
    <property type="match status" value="1"/>
</dbReference>
<keyword evidence="13" id="KW-1185">Reference proteome</keyword>
<evidence type="ECO:0000256" key="8">
    <source>
        <dbReference type="ARBA" id="ARBA00023136"/>
    </source>
</evidence>
<feature type="transmembrane region" description="Helical" evidence="10">
    <location>
        <begin position="234"/>
        <end position="252"/>
    </location>
</feature>
<dbReference type="NCBIfam" id="TIGR00756">
    <property type="entry name" value="PPR"/>
    <property type="match status" value="3"/>
</dbReference>
<keyword evidence="7 10" id="KW-1133">Transmembrane helix</keyword>
<feature type="transmembrane region" description="Helical" evidence="10">
    <location>
        <begin position="771"/>
        <end position="792"/>
    </location>
</feature>
<dbReference type="GO" id="GO:0015140">
    <property type="term" value="F:malate transmembrane transporter activity"/>
    <property type="evidence" value="ECO:0007669"/>
    <property type="project" value="UniProtKB-ARBA"/>
</dbReference>
<comment type="similarity">
    <text evidence="3 10">Belongs to the multi antimicrobial extrusion (MATE) (TC 2.A.66.1) family.</text>
</comment>
<feature type="transmembrane region" description="Helical" evidence="10">
    <location>
        <begin position="284"/>
        <end position="313"/>
    </location>
</feature>
<dbReference type="InterPro" id="IPR044644">
    <property type="entry name" value="DinF-like"/>
</dbReference>
<dbReference type="CDD" id="cd00625">
    <property type="entry name" value="ArsB_NhaD_permease"/>
    <property type="match status" value="1"/>
</dbReference>
<evidence type="ECO:0000313" key="13">
    <source>
        <dbReference type="Proteomes" id="UP000596660"/>
    </source>
</evidence>
<accession>A0A803KM61</accession>
<keyword evidence="8 10" id="KW-0472">Membrane</keyword>
<evidence type="ECO:0000256" key="11">
    <source>
        <dbReference type="SAM" id="MobiDB-lite"/>
    </source>
</evidence>